<evidence type="ECO:0000313" key="4">
    <source>
        <dbReference type="EMBL" id="MCT7398398.1"/>
    </source>
</evidence>
<dbReference type="InterPro" id="IPR011009">
    <property type="entry name" value="Kinase-like_dom_sf"/>
</dbReference>
<dbReference type="Proteomes" id="UP001431199">
    <property type="component" value="Unassembled WGS sequence"/>
</dbReference>
<comment type="similarity">
    <text evidence="1">Belongs to the pseudomonas-type ThrB family.</text>
</comment>
<dbReference type="NCBIfam" id="NF040785">
    <property type="entry name" value="CD3324_fam"/>
    <property type="match status" value="1"/>
</dbReference>
<name>A0ABT2LYM9_9FIRM</name>
<evidence type="ECO:0000313" key="5">
    <source>
        <dbReference type="Proteomes" id="UP001431199"/>
    </source>
</evidence>
<dbReference type="InterPro" id="IPR050249">
    <property type="entry name" value="Pseudomonas-type_ThrB"/>
</dbReference>
<accession>A0ABT2LYM9</accession>
<dbReference type="SUPFAM" id="SSF46689">
    <property type="entry name" value="Homeodomain-like"/>
    <property type="match status" value="1"/>
</dbReference>
<dbReference type="Pfam" id="PF01636">
    <property type="entry name" value="APH"/>
    <property type="match status" value="1"/>
</dbReference>
<dbReference type="SUPFAM" id="SSF56112">
    <property type="entry name" value="Protein kinase-like (PK-like)"/>
    <property type="match status" value="1"/>
</dbReference>
<keyword evidence="5" id="KW-1185">Reference proteome</keyword>
<dbReference type="PANTHER" id="PTHR21064">
    <property type="entry name" value="AMINOGLYCOSIDE PHOSPHOTRANSFERASE DOMAIN-CONTAINING PROTEIN-RELATED"/>
    <property type="match status" value="1"/>
</dbReference>
<dbReference type="Gene3D" id="3.90.1200.10">
    <property type="match status" value="1"/>
</dbReference>
<dbReference type="InterPro" id="IPR002575">
    <property type="entry name" value="Aminoglycoside_PTrfase"/>
</dbReference>
<organism evidence="4 5">
    <name type="scientific">Eubacterium album</name>
    <dbReference type="NCBI Taxonomy" id="2978477"/>
    <lineage>
        <taxon>Bacteria</taxon>
        <taxon>Bacillati</taxon>
        <taxon>Bacillota</taxon>
        <taxon>Clostridia</taxon>
        <taxon>Eubacteriales</taxon>
        <taxon>Eubacteriaceae</taxon>
        <taxon>Eubacterium</taxon>
    </lineage>
</organism>
<evidence type="ECO:0000259" key="2">
    <source>
        <dbReference type="Pfam" id="PF01636"/>
    </source>
</evidence>
<reference evidence="4" key="1">
    <citation type="submission" date="2022-09" db="EMBL/GenBank/DDBJ databases">
        <title>Eubacterium sp. LFL-14 isolated from human feces.</title>
        <authorList>
            <person name="Liu F."/>
        </authorList>
    </citation>
    <scope>NUCLEOTIDE SEQUENCE</scope>
    <source>
        <strain evidence="4">LFL-14</strain>
    </source>
</reference>
<evidence type="ECO:0000256" key="1">
    <source>
        <dbReference type="ARBA" id="ARBA00038240"/>
    </source>
</evidence>
<dbReference type="EMBL" id="JAODBU010000004">
    <property type="protein sequence ID" value="MCT7398398.1"/>
    <property type="molecule type" value="Genomic_DNA"/>
</dbReference>
<sequence>MKYKNAKDIFPDEILREIMKYVDGQYIYIPKKKENNDKVITEYRQEIDIRNSKIYEHYLIGMKYSEIAKMYCLSEKSVRRIVLNEKKKMEQKQVNVQQVMTKYGIECDIKQIYSTAWNIGDEFVLKKYVNFEELKRNVEVLSILYSEQIPVPKIIATPNNEKYLKDKENYWLLTTKLKGCNIVNVNKCNEQWFFKMGEIIARLHLAFDECEGKIKCWNNSLLGEMESWIRKNIYEYDKKIIDKNEFEDIIKELRLVDKDLSYGLIHRDVHLGNFLFYNNEFSGYVDFDLSQKNIRIFDLCYFMLGLLLEDEENKVDEKQWFQYLKNLVKGYASVIPISTIERESIPLVMECIELLFVAYFIGEKDERAMRDSLKLYEFCKDNCNKIKRSVQL</sequence>
<gene>
    <name evidence="4" type="ORF">N5B56_04750</name>
</gene>
<dbReference type="InterPro" id="IPR014875">
    <property type="entry name" value="Mor_transcription_activator"/>
</dbReference>
<feature type="domain" description="Aminoglycoside phosphotransferase" evidence="2">
    <location>
        <begin position="120"/>
        <end position="303"/>
    </location>
</feature>
<dbReference type="Pfam" id="PF08765">
    <property type="entry name" value="Mor"/>
    <property type="match status" value="1"/>
</dbReference>
<feature type="domain" description="Mor transcription activator" evidence="3">
    <location>
        <begin position="12"/>
        <end position="93"/>
    </location>
</feature>
<dbReference type="PANTHER" id="PTHR21064:SF6">
    <property type="entry name" value="AMINOGLYCOSIDE PHOSPHOTRANSFERASE DOMAIN-CONTAINING PROTEIN"/>
    <property type="match status" value="1"/>
</dbReference>
<comment type="caution">
    <text evidence="4">The sequence shown here is derived from an EMBL/GenBank/DDBJ whole genome shotgun (WGS) entry which is preliminary data.</text>
</comment>
<proteinExistence type="inferred from homology"/>
<protein>
    <submittedName>
        <fullName evidence="4">CD3324 family protein</fullName>
    </submittedName>
</protein>
<dbReference type="InterPro" id="IPR009057">
    <property type="entry name" value="Homeodomain-like_sf"/>
</dbReference>
<evidence type="ECO:0000259" key="3">
    <source>
        <dbReference type="Pfam" id="PF08765"/>
    </source>
</evidence>
<dbReference type="InterPro" id="IPR049739">
    <property type="entry name" value="YraL-like"/>
</dbReference>
<dbReference type="RefSeq" id="WP_158562706.1">
    <property type="nucleotide sequence ID" value="NZ_JAODBU010000004.1"/>
</dbReference>
<dbReference type="Gene3D" id="1.10.10.60">
    <property type="entry name" value="Homeodomain-like"/>
    <property type="match status" value="1"/>
</dbReference>